<gene>
    <name evidence="11" type="primary">pol_857</name>
    <name evidence="12" type="synonym">pol_3405</name>
    <name evidence="11" type="ORF">AVEN_18112_1</name>
    <name evidence="12" type="ORF">AVEN_40758_1</name>
</gene>
<keyword evidence="3" id="KW-0548">Nucleotidyltransferase</keyword>
<dbReference type="FunFam" id="1.10.340.70:FF:000001">
    <property type="entry name" value="Retrovirus-related Pol polyprotein from transposon gypsy-like Protein"/>
    <property type="match status" value="1"/>
</dbReference>
<dbReference type="FunFam" id="3.30.70.270:FF:000026">
    <property type="entry name" value="Transposon Ty3-G Gag-Pol polyprotein"/>
    <property type="match status" value="1"/>
</dbReference>
<dbReference type="SUPFAM" id="SSF53098">
    <property type="entry name" value="Ribonuclease H-like"/>
    <property type="match status" value="1"/>
</dbReference>
<dbReference type="OrthoDB" id="6430750at2759"/>
<evidence type="ECO:0000313" key="11">
    <source>
        <dbReference type="EMBL" id="GBM04044.1"/>
    </source>
</evidence>
<dbReference type="GO" id="GO:0003676">
    <property type="term" value="F:nucleic acid binding"/>
    <property type="evidence" value="ECO:0007669"/>
    <property type="project" value="InterPro"/>
</dbReference>
<evidence type="ECO:0000259" key="9">
    <source>
        <dbReference type="PROSITE" id="PS50878"/>
    </source>
</evidence>
<dbReference type="EMBL" id="BGPR01086602">
    <property type="protein sequence ID" value="GBM04044.1"/>
    <property type="molecule type" value="Genomic_DNA"/>
</dbReference>
<reference evidence="11 13" key="1">
    <citation type="journal article" date="2019" name="Sci. Rep.">
        <title>Orb-weaving spider Araneus ventricosus genome elucidates the spidroin gene catalogue.</title>
        <authorList>
            <person name="Kono N."/>
            <person name="Nakamura H."/>
            <person name="Ohtoshi R."/>
            <person name="Moran D.A.P."/>
            <person name="Shinohara A."/>
            <person name="Yoshida Y."/>
            <person name="Fujiwara M."/>
            <person name="Mori M."/>
            <person name="Tomita M."/>
            <person name="Arakawa K."/>
        </authorList>
    </citation>
    <scope>NUCLEOTIDE SEQUENCE [LARGE SCALE GENOMIC DNA]</scope>
</reference>
<dbReference type="EMBL" id="BGPR01086607">
    <property type="protein sequence ID" value="GBM04067.1"/>
    <property type="molecule type" value="Genomic_DNA"/>
</dbReference>
<evidence type="ECO:0000256" key="1">
    <source>
        <dbReference type="ARBA" id="ARBA00012493"/>
    </source>
</evidence>
<feature type="domain" description="Integrase catalytic" evidence="10">
    <location>
        <begin position="647"/>
        <end position="809"/>
    </location>
</feature>
<dbReference type="PROSITE" id="PS50878">
    <property type="entry name" value="RT_POL"/>
    <property type="match status" value="1"/>
</dbReference>
<dbReference type="InterPro" id="IPR054465">
    <property type="entry name" value="Integrase_p58-like_C"/>
</dbReference>
<evidence type="ECO:0000256" key="2">
    <source>
        <dbReference type="ARBA" id="ARBA00022679"/>
    </source>
</evidence>
<dbReference type="InterPro" id="IPR041373">
    <property type="entry name" value="RT_RNaseH"/>
</dbReference>
<dbReference type="CDD" id="cd09274">
    <property type="entry name" value="RNase_HI_RT_Ty3"/>
    <property type="match status" value="1"/>
</dbReference>
<evidence type="ECO:0000313" key="13">
    <source>
        <dbReference type="Proteomes" id="UP000499080"/>
    </source>
</evidence>
<keyword evidence="5" id="KW-0255">Endonuclease</keyword>
<organism evidence="11 13">
    <name type="scientific">Araneus ventricosus</name>
    <name type="common">Orbweaver spider</name>
    <name type="synonym">Epeira ventricosa</name>
    <dbReference type="NCBI Taxonomy" id="182803"/>
    <lineage>
        <taxon>Eukaryota</taxon>
        <taxon>Metazoa</taxon>
        <taxon>Ecdysozoa</taxon>
        <taxon>Arthropoda</taxon>
        <taxon>Chelicerata</taxon>
        <taxon>Arachnida</taxon>
        <taxon>Araneae</taxon>
        <taxon>Araneomorphae</taxon>
        <taxon>Entelegynae</taxon>
        <taxon>Araneoidea</taxon>
        <taxon>Araneidae</taxon>
        <taxon>Araneus</taxon>
    </lineage>
</organism>
<dbReference type="FunFam" id="3.10.20.370:FF:000001">
    <property type="entry name" value="Retrovirus-related Pol polyprotein from transposon 17.6-like protein"/>
    <property type="match status" value="1"/>
</dbReference>
<dbReference type="Pfam" id="PF17921">
    <property type="entry name" value="Integrase_H2C2"/>
    <property type="match status" value="1"/>
</dbReference>
<dbReference type="Gene3D" id="3.10.10.10">
    <property type="entry name" value="HIV Type 1 Reverse Transcriptase, subunit A, domain 1"/>
    <property type="match status" value="1"/>
</dbReference>
<comment type="caution">
    <text evidence="11">The sequence shown here is derived from an EMBL/GenBank/DDBJ whole genome shotgun (WGS) entry which is preliminary data.</text>
</comment>
<feature type="compositionally biased region" description="Basic and acidic residues" evidence="8">
    <location>
        <begin position="310"/>
        <end position="321"/>
    </location>
</feature>
<evidence type="ECO:0000256" key="3">
    <source>
        <dbReference type="ARBA" id="ARBA00022695"/>
    </source>
</evidence>
<dbReference type="PANTHER" id="PTHR37984">
    <property type="entry name" value="PROTEIN CBG26694"/>
    <property type="match status" value="1"/>
</dbReference>
<dbReference type="Proteomes" id="UP000499080">
    <property type="component" value="Unassembled WGS sequence"/>
</dbReference>
<dbReference type="Pfam" id="PF00078">
    <property type="entry name" value="RVT_1"/>
    <property type="match status" value="1"/>
</dbReference>
<dbReference type="InterPro" id="IPR050951">
    <property type="entry name" value="Retrovirus_Pol_polyprotein"/>
</dbReference>
<evidence type="ECO:0000256" key="4">
    <source>
        <dbReference type="ARBA" id="ARBA00022722"/>
    </source>
</evidence>
<evidence type="ECO:0000256" key="7">
    <source>
        <dbReference type="ARBA" id="ARBA00022918"/>
    </source>
</evidence>
<dbReference type="InterPro" id="IPR000477">
    <property type="entry name" value="RT_dom"/>
</dbReference>
<dbReference type="Gene3D" id="3.30.70.270">
    <property type="match status" value="2"/>
</dbReference>
<evidence type="ECO:0000313" key="12">
    <source>
        <dbReference type="EMBL" id="GBM04067.1"/>
    </source>
</evidence>
<feature type="domain" description="Reverse transcriptase" evidence="9">
    <location>
        <begin position="999"/>
        <end position="1224"/>
    </location>
</feature>
<keyword evidence="6" id="KW-0378">Hydrolase</keyword>
<dbReference type="FunFam" id="3.30.420.10:FF:000032">
    <property type="entry name" value="Retrovirus-related Pol polyprotein from transposon 297-like Protein"/>
    <property type="match status" value="1"/>
</dbReference>
<evidence type="ECO:0000256" key="8">
    <source>
        <dbReference type="SAM" id="MobiDB-lite"/>
    </source>
</evidence>
<keyword evidence="7" id="KW-0695">RNA-directed DNA polymerase</keyword>
<evidence type="ECO:0000259" key="10">
    <source>
        <dbReference type="PROSITE" id="PS50994"/>
    </source>
</evidence>
<dbReference type="GO" id="GO:0042575">
    <property type="term" value="C:DNA polymerase complex"/>
    <property type="evidence" value="ECO:0007669"/>
    <property type="project" value="UniProtKB-ARBA"/>
</dbReference>
<accession>A0A4Y2CJD4</accession>
<feature type="region of interest" description="Disordered" evidence="8">
    <location>
        <begin position="485"/>
        <end position="504"/>
    </location>
</feature>
<keyword evidence="2" id="KW-0808">Transferase</keyword>
<dbReference type="GO" id="GO:0016787">
    <property type="term" value="F:hydrolase activity"/>
    <property type="evidence" value="ECO:0007669"/>
    <property type="project" value="UniProtKB-KW"/>
</dbReference>
<dbReference type="InterPro" id="IPR036397">
    <property type="entry name" value="RNaseH_sf"/>
</dbReference>
<keyword evidence="4" id="KW-0540">Nuclease</keyword>
<dbReference type="InterPro" id="IPR041588">
    <property type="entry name" value="Integrase_H2C2"/>
</dbReference>
<keyword evidence="13" id="KW-1185">Reference proteome</keyword>
<dbReference type="CDD" id="cd01647">
    <property type="entry name" value="RT_LTR"/>
    <property type="match status" value="1"/>
</dbReference>
<dbReference type="Gene3D" id="1.10.340.70">
    <property type="match status" value="1"/>
</dbReference>
<dbReference type="GO" id="GO:0015074">
    <property type="term" value="P:DNA integration"/>
    <property type="evidence" value="ECO:0007669"/>
    <property type="project" value="InterPro"/>
</dbReference>
<evidence type="ECO:0000256" key="5">
    <source>
        <dbReference type="ARBA" id="ARBA00022759"/>
    </source>
</evidence>
<evidence type="ECO:0000256" key="6">
    <source>
        <dbReference type="ARBA" id="ARBA00022801"/>
    </source>
</evidence>
<dbReference type="Gene3D" id="3.30.420.10">
    <property type="entry name" value="Ribonuclease H-like superfamily/Ribonuclease H"/>
    <property type="match status" value="1"/>
</dbReference>
<dbReference type="Pfam" id="PF00665">
    <property type="entry name" value="rve"/>
    <property type="match status" value="1"/>
</dbReference>
<dbReference type="InterPro" id="IPR043128">
    <property type="entry name" value="Rev_trsase/Diguanyl_cyclase"/>
</dbReference>
<dbReference type="PANTHER" id="PTHR37984:SF5">
    <property type="entry name" value="PROTEIN NYNRIN-LIKE"/>
    <property type="match status" value="1"/>
</dbReference>
<protein>
    <recommendedName>
        <fullName evidence="1">RNA-directed DNA polymerase</fullName>
        <ecNumber evidence="1">2.7.7.49</ecNumber>
    </recommendedName>
</protein>
<dbReference type="InterPro" id="IPR043502">
    <property type="entry name" value="DNA/RNA_pol_sf"/>
</dbReference>
<dbReference type="GO" id="GO:0003964">
    <property type="term" value="F:RNA-directed DNA polymerase activity"/>
    <property type="evidence" value="ECO:0007669"/>
    <property type="project" value="UniProtKB-KW"/>
</dbReference>
<dbReference type="PROSITE" id="PS50994">
    <property type="entry name" value="INTEGRASE"/>
    <property type="match status" value="1"/>
</dbReference>
<dbReference type="SUPFAM" id="SSF56672">
    <property type="entry name" value="DNA/RNA polymerases"/>
    <property type="match status" value="1"/>
</dbReference>
<dbReference type="Pfam" id="PF22938">
    <property type="entry name" value="Integrase_p58_C"/>
    <property type="match status" value="1"/>
</dbReference>
<dbReference type="EC" id="2.7.7.49" evidence="1"/>
<dbReference type="GO" id="GO:0004519">
    <property type="term" value="F:endonuclease activity"/>
    <property type="evidence" value="ECO:0007669"/>
    <property type="project" value="UniProtKB-KW"/>
</dbReference>
<feature type="compositionally biased region" description="Basic and acidic residues" evidence="8">
    <location>
        <begin position="286"/>
        <end position="301"/>
    </location>
</feature>
<dbReference type="InterPro" id="IPR001584">
    <property type="entry name" value="Integrase_cat-core"/>
</dbReference>
<dbReference type="Pfam" id="PF17917">
    <property type="entry name" value="RT_RNaseH"/>
    <property type="match status" value="1"/>
</dbReference>
<feature type="region of interest" description="Disordered" evidence="8">
    <location>
        <begin position="286"/>
        <end position="321"/>
    </location>
</feature>
<sequence>MAELVNYSRADLILLARECEVDIASTDGTRTIIKKIKESPDFDNDFALAQIKVLSNDRVETERKNELERDRQYELEKLKLQPQSGMSSLNSSFREKKVATSLKSVMHKFDMENSDMTLYLNLFERQAKIAEIEETEWVNHLLGLLPVKLAEQIIKLPGDKITDYDFVKAKLLERFKLNAETLRTKFMNFQRPQGTLWKDLIFDLRTYLDGWLGTLEVKDFEGLKDLMITDQLKKRASPEMKEKFLDSWSKFCDPEILAEKFDDYESVRRINKKPWVVKNAEEKKTDKPRVFEKNRDRKNSGEKSFNWRDQNSRDQRDREKAYEKPRTLKCYECGSTEHLRPGCPKLKRKFDAKISHIVTQGDLGPSFEPYVMKGRVNEKGMAILRDTGASIDLAPSKVVDPNSFTGEFVWVKSPLSNDLACLPLANIRLELPEMGVVNTKAAVLEKSVNMDHYLLGNQTQLIINQKEIEPQQINAVVTRAQTAKLQEKRRETETPGGNEEPSAEITTIDACELPQADAENPVGLIKVSREVFKDTQKKDPSLAECWKKGEKDNNEEFEIEREVLFRKVKDHRGVVRKQLVIPVELRLEILKLCHEGIAAHLGTTKTKDKILRYYFWPNIIRDTEEFVKTCHPCQKVGKSGEMKKAPLKLVPIISEVFARLNVDIVGPLPESDNRNKYLLTAMCLSSKYPDAIPLADVKSTSVIDALIQVFSRLGFPRELQMDLGTNFTSELTETFLEKFGIKAVHSSVHRPQSNAVERFHRTIKRLLRVLCYESGENWERTLPFALLTLRTVTHESTGFSPAELVHGRNLRTPETLLFEKWAELGEEENPVTEYVFTLINRLKKCQDLAIENMEKARDKRKKWYDRGTVERKFKPGDMVLVMATIKPNKLAVSWMGPGTVISQISETNYLVSLPNRREKSQIFHINLLKPYHKRAEIVNVLLSEPVGPEPNDVDLEIVYPNENPDIYDFDEIVREGSLKEKCTPEELGELERVLNRHRKLFSNDPGRTALIEHNIVLISDQPIRIRPYRTSPRQTEILKQEIKRMLDLGVIEVGESDFSSPLILVEAPGRDPRPCIDYRKLNSVTRAEYFPLPNIEERVEAVASAKYITVIDLTKGYWQIPLSPQAQRYAAFSTPFGSYRPLTMPFGLLNAPYCFSKFMATLLQGCEQYCVPYLDDIAIFSNTWQDHMKHIDEILGKIARAKLKIKPVKCKFAQDCVKYLGHMVGGGCRSPAEAKIQAVLDFPTPRSKTEIRKILGMIAYYSRYIENYATLVEPLTRALKGKTRKESIEWTEEMEKALENVKGKLTQKPVLFAPDFKREFIVQTDASDLGVGVILTQRINGEEHPILYLSRKFSGPEKRYSATERECAAIIFAIKKLRYYLDGQKFKIETDHNPLVWLKTNAGNNPRLMRWTLALQPFNYTIVHRPGKEIAHVDCLSRL</sequence>
<name>A0A4Y2CJD4_ARAVE</name>
<dbReference type="InterPro" id="IPR012337">
    <property type="entry name" value="RNaseH-like_sf"/>
</dbReference>
<proteinExistence type="predicted"/>